<dbReference type="Proteomes" id="UP000664859">
    <property type="component" value="Unassembled WGS sequence"/>
</dbReference>
<evidence type="ECO:0000313" key="1">
    <source>
        <dbReference type="EMBL" id="KAG5191538.1"/>
    </source>
</evidence>
<keyword evidence="2" id="KW-1185">Reference proteome</keyword>
<sequence>MWELDPFAVLGPAGVIQKGQFFSAATMLRTCSDHKPNADVQPLINEYLYDTKPSYTVSSASDLQQQMDDCDFGDCILITADKCGNAPGNRGLPPAGDTVLAANAMGTALTAFSSGIVAEDCVVMRSGVAAVVRDEGPSSSKGFLSMRGCTLEDNAWGAFFGKDTPADVQRAVLAANTFRRNCAKDISECGYTGQRVQPWRRGWDSAKP</sequence>
<dbReference type="EMBL" id="JAFCMP010000018">
    <property type="protein sequence ID" value="KAG5191538.1"/>
    <property type="molecule type" value="Genomic_DNA"/>
</dbReference>
<protein>
    <submittedName>
        <fullName evidence="1">Uncharacterized protein</fullName>
    </submittedName>
</protein>
<dbReference type="AlphaFoldDB" id="A0A835ZMQ3"/>
<evidence type="ECO:0000313" key="2">
    <source>
        <dbReference type="Proteomes" id="UP000664859"/>
    </source>
</evidence>
<organism evidence="1 2">
    <name type="scientific">Tribonema minus</name>
    <dbReference type="NCBI Taxonomy" id="303371"/>
    <lineage>
        <taxon>Eukaryota</taxon>
        <taxon>Sar</taxon>
        <taxon>Stramenopiles</taxon>
        <taxon>Ochrophyta</taxon>
        <taxon>PX clade</taxon>
        <taxon>Xanthophyceae</taxon>
        <taxon>Tribonematales</taxon>
        <taxon>Tribonemataceae</taxon>
        <taxon>Tribonema</taxon>
    </lineage>
</organism>
<comment type="caution">
    <text evidence="1">The sequence shown here is derived from an EMBL/GenBank/DDBJ whole genome shotgun (WGS) entry which is preliminary data.</text>
</comment>
<reference evidence="1" key="1">
    <citation type="submission" date="2021-02" db="EMBL/GenBank/DDBJ databases">
        <title>First Annotated Genome of the Yellow-green Alga Tribonema minus.</title>
        <authorList>
            <person name="Mahan K.M."/>
        </authorList>
    </citation>
    <scope>NUCLEOTIDE SEQUENCE</scope>
    <source>
        <strain evidence="1">UTEX B ZZ1240</strain>
    </source>
</reference>
<accession>A0A835ZMQ3</accession>
<gene>
    <name evidence="1" type="ORF">JKP88DRAFT_352271</name>
</gene>
<proteinExistence type="predicted"/>
<name>A0A835ZMQ3_9STRA</name>